<keyword evidence="2" id="KW-1185">Reference proteome</keyword>
<keyword evidence="1" id="KW-0067">ATP-binding</keyword>
<dbReference type="Proteomes" id="UP001442364">
    <property type="component" value="Unassembled WGS sequence"/>
</dbReference>
<dbReference type="EMBL" id="JBBMER010000004">
    <property type="protein sequence ID" value="MEQ2379605.1"/>
    <property type="molecule type" value="Genomic_DNA"/>
</dbReference>
<gene>
    <name evidence="1" type="ORF">WMO14_06900</name>
</gene>
<name>A0ABV1BV29_9FIRM</name>
<reference evidence="1 2" key="1">
    <citation type="submission" date="2024-03" db="EMBL/GenBank/DDBJ databases">
        <title>Human intestinal bacterial collection.</title>
        <authorList>
            <person name="Pauvert C."/>
            <person name="Hitch T.C.A."/>
            <person name="Clavel T."/>
        </authorList>
    </citation>
    <scope>NUCLEOTIDE SEQUENCE [LARGE SCALE GENOMIC DNA]</scope>
    <source>
        <strain evidence="1 2">CLA-AA-H255</strain>
    </source>
</reference>
<comment type="caution">
    <text evidence="1">The sequence shown here is derived from an EMBL/GenBank/DDBJ whole genome shotgun (WGS) entry which is preliminary data.</text>
</comment>
<proteinExistence type="predicted"/>
<evidence type="ECO:0000313" key="2">
    <source>
        <dbReference type="Proteomes" id="UP001442364"/>
    </source>
</evidence>
<dbReference type="Gene3D" id="3.30.565.60">
    <property type="match status" value="1"/>
</dbReference>
<dbReference type="InterPro" id="IPR038475">
    <property type="entry name" value="RecG_C_sf"/>
</dbReference>
<accession>A0ABV1BV29</accession>
<sequence>MGGGFITVDNLEPNPKNPIIAAFFRNIGYADQLGSGVRNLFKYSKYYSRQEPRFVEGDIFKIIVPLDDDYSYDYVIKNEEINSKKVPIKKYWKKM</sequence>
<organism evidence="1 2">
    <name type="scientific">[Lactobacillus] rogosae</name>
    <dbReference type="NCBI Taxonomy" id="706562"/>
    <lineage>
        <taxon>Bacteria</taxon>
        <taxon>Bacillati</taxon>
        <taxon>Bacillota</taxon>
        <taxon>Clostridia</taxon>
        <taxon>Lachnospirales</taxon>
        <taxon>Lachnospiraceae</taxon>
        <taxon>Lachnospira</taxon>
    </lineage>
</organism>
<evidence type="ECO:0000313" key="1">
    <source>
        <dbReference type="EMBL" id="MEQ2379605.1"/>
    </source>
</evidence>
<keyword evidence="1" id="KW-0547">Nucleotide-binding</keyword>
<dbReference type="Pfam" id="PF13749">
    <property type="entry name" value="HATPase_c_4"/>
    <property type="match status" value="1"/>
</dbReference>
<protein>
    <submittedName>
        <fullName evidence="1">ATP-binding protein</fullName>
    </submittedName>
</protein>
<dbReference type="GO" id="GO:0005524">
    <property type="term" value="F:ATP binding"/>
    <property type="evidence" value="ECO:0007669"/>
    <property type="project" value="UniProtKB-KW"/>
</dbReference>